<dbReference type="EMBL" id="JANBPT010000088">
    <property type="protein sequence ID" value="KAJ1928103.1"/>
    <property type="molecule type" value="Genomic_DNA"/>
</dbReference>
<feature type="signal peptide" evidence="2">
    <location>
        <begin position="1"/>
        <end position="16"/>
    </location>
</feature>
<evidence type="ECO:0000256" key="2">
    <source>
        <dbReference type="SAM" id="SignalP"/>
    </source>
</evidence>
<feature type="transmembrane region" description="Helical" evidence="1">
    <location>
        <begin position="297"/>
        <end position="315"/>
    </location>
</feature>
<dbReference type="Proteomes" id="UP001150569">
    <property type="component" value="Unassembled WGS sequence"/>
</dbReference>
<dbReference type="AlphaFoldDB" id="A0A9W8ABF5"/>
<keyword evidence="1" id="KW-0472">Membrane</keyword>
<feature type="chain" id="PRO_5040934411" evidence="2">
    <location>
        <begin position="17"/>
        <end position="422"/>
    </location>
</feature>
<organism evidence="3 4">
    <name type="scientific">Tieghemiomyces parasiticus</name>
    <dbReference type="NCBI Taxonomy" id="78921"/>
    <lineage>
        <taxon>Eukaryota</taxon>
        <taxon>Fungi</taxon>
        <taxon>Fungi incertae sedis</taxon>
        <taxon>Zoopagomycota</taxon>
        <taxon>Kickxellomycotina</taxon>
        <taxon>Dimargaritomycetes</taxon>
        <taxon>Dimargaritales</taxon>
        <taxon>Dimargaritaceae</taxon>
        <taxon>Tieghemiomyces</taxon>
    </lineage>
</organism>
<evidence type="ECO:0000313" key="4">
    <source>
        <dbReference type="Proteomes" id="UP001150569"/>
    </source>
</evidence>
<feature type="transmembrane region" description="Helical" evidence="1">
    <location>
        <begin position="150"/>
        <end position="171"/>
    </location>
</feature>
<keyword evidence="1" id="KW-1133">Transmembrane helix</keyword>
<feature type="transmembrane region" description="Helical" evidence="1">
    <location>
        <begin position="177"/>
        <end position="197"/>
    </location>
</feature>
<evidence type="ECO:0000256" key="1">
    <source>
        <dbReference type="SAM" id="Phobius"/>
    </source>
</evidence>
<keyword evidence="1" id="KW-0812">Transmembrane</keyword>
<evidence type="ECO:0000313" key="3">
    <source>
        <dbReference type="EMBL" id="KAJ1928103.1"/>
    </source>
</evidence>
<dbReference type="GO" id="GO:0032541">
    <property type="term" value="C:cortical endoplasmic reticulum"/>
    <property type="evidence" value="ECO:0007669"/>
    <property type="project" value="TreeGrafter"/>
</dbReference>
<keyword evidence="2" id="KW-0732">Signal</keyword>
<feature type="transmembrane region" description="Helical" evidence="1">
    <location>
        <begin position="374"/>
        <end position="393"/>
    </location>
</feature>
<dbReference type="OrthoDB" id="5577218at2759"/>
<dbReference type="GO" id="GO:0000921">
    <property type="term" value="P:septin ring assembly"/>
    <property type="evidence" value="ECO:0007669"/>
    <property type="project" value="TreeGrafter"/>
</dbReference>
<dbReference type="PANTHER" id="PTHR31726:SF2">
    <property type="entry name" value="PROTEIN ICE2"/>
    <property type="match status" value="1"/>
</dbReference>
<keyword evidence="4" id="KW-1185">Reference proteome</keyword>
<feature type="transmembrane region" description="Helical" evidence="1">
    <location>
        <begin position="76"/>
        <end position="96"/>
    </location>
</feature>
<feature type="transmembrane region" description="Helical" evidence="1">
    <location>
        <begin position="102"/>
        <end position="129"/>
    </location>
</feature>
<gene>
    <name evidence="3" type="ORF">IWQ60_002363</name>
</gene>
<accession>A0A9W8ABF5</accession>
<dbReference type="InterPro" id="IPR013635">
    <property type="entry name" value="Ice2"/>
</dbReference>
<protein>
    <submittedName>
        <fullName evidence="3">Uncharacterized protein</fullName>
    </submittedName>
</protein>
<dbReference type="GO" id="GO:0048309">
    <property type="term" value="P:endoplasmic reticulum inheritance"/>
    <property type="evidence" value="ECO:0007669"/>
    <property type="project" value="TreeGrafter"/>
</dbReference>
<proteinExistence type="predicted"/>
<name>A0A9W8ABF5_9FUNG</name>
<dbReference type="GO" id="GO:0005789">
    <property type="term" value="C:endoplasmic reticulum membrane"/>
    <property type="evidence" value="ECO:0007669"/>
    <property type="project" value="TreeGrafter"/>
</dbReference>
<feature type="transmembrane region" description="Helical" evidence="1">
    <location>
        <begin position="33"/>
        <end position="55"/>
    </location>
</feature>
<sequence>MFLFFIPHLFSTLLYSLPLAALPVAATFADRRLAVQLGFGYFLAAVVGSILRALVRARNGASRQAFVRKTIDSAETVTGLLLTYLALVQPDVLAALDLPARLWAYGLGAAEPASLLFEALAAALVVCVAGRLTRELTCMGDEEAQERYRLPLLFLATGTLAAASTYIYAFYSAHASSIAAGALAAVCLTASVLLGGLRLGLGRGNVVELATLVGHTTLGIYFAQAAAVNATTAAAAAAASYATGRQPWFRGLRDRLWKLPASLARSTAQTLATPLISMAFPYATVAVELSKAYSFDLVAAMLYRLAILATATKLVQRLWRRNRRAFNHGSENQSVTVTGVISGATDFTRPLWLAVYTHSLLQNPGTAAAFDLVWWRWLSTCLTILLYALNLIFDQSDDSDDTFSNDTWLMDALDVGPHAHDD</sequence>
<comment type="caution">
    <text evidence="3">The sequence shown here is derived from an EMBL/GenBank/DDBJ whole genome shotgun (WGS) entry which is preliminary data.</text>
</comment>
<dbReference type="Pfam" id="PF08426">
    <property type="entry name" value="ICE2"/>
    <property type="match status" value="1"/>
</dbReference>
<reference evidence="3" key="1">
    <citation type="submission" date="2022-07" db="EMBL/GenBank/DDBJ databases">
        <title>Phylogenomic reconstructions and comparative analyses of Kickxellomycotina fungi.</title>
        <authorList>
            <person name="Reynolds N.K."/>
            <person name="Stajich J.E."/>
            <person name="Barry K."/>
            <person name="Grigoriev I.V."/>
            <person name="Crous P."/>
            <person name="Smith M.E."/>
        </authorList>
    </citation>
    <scope>NUCLEOTIDE SEQUENCE</scope>
    <source>
        <strain evidence="3">RSA 861</strain>
    </source>
</reference>
<dbReference type="PANTHER" id="PTHR31726">
    <property type="entry name" value="PROTEIN ICE2"/>
    <property type="match status" value="1"/>
</dbReference>
<dbReference type="GO" id="GO:0097038">
    <property type="term" value="C:perinuclear endoplasmic reticulum"/>
    <property type="evidence" value="ECO:0007669"/>
    <property type="project" value="TreeGrafter"/>
</dbReference>